<feature type="region of interest" description="Disordered" evidence="1">
    <location>
        <begin position="74"/>
        <end position="93"/>
    </location>
</feature>
<keyword evidence="4" id="KW-1185">Reference proteome</keyword>
<evidence type="ECO:0008006" key="5">
    <source>
        <dbReference type="Google" id="ProtNLM"/>
    </source>
</evidence>
<keyword evidence="2" id="KW-0812">Transmembrane</keyword>
<organism evidence="3 4">
    <name type="scientific">Actinoplanes sichuanensis</name>
    <dbReference type="NCBI Taxonomy" id="512349"/>
    <lineage>
        <taxon>Bacteria</taxon>
        <taxon>Bacillati</taxon>
        <taxon>Actinomycetota</taxon>
        <taxon>Actinomycetes</taxon>
        <taxon>Micromonosporales</taxon>
        <taxon>Micromonosporaceae</taxon>
        <taxon>Actinoplanes</taxon>
    </lineage>
</organism>
<dbReference type="InterPro" id="IPR036208">
    <property type="entry name" value="VHL_sf"/>
</dbReference>
<dbReference type="RefSeq" id="WP_317793242.1">
    <property type="nucleotide sequence ID" value="NZ_AP028461.1"/>
</dbReference>
<protein>
    <recommendedName>
        <fullName evidence="5">von Hippel-Lindau disease tumor suppressor protein</fullName>
    </recommendedName>
</protein>
<evidence type="ECO:0000256" key="1">
    <source>
        <dbReference type="SAM" id="MobiDB-lite"/>
    </source>
</evidence>
<gene>
    <name evidence="3" type="ORF">ACFQ5G_14100</name>
</gene>
<name>A0ABW4A8V0_9ACTN</name>
<dbReference type="InterPro" id="IPR037140">
    <property type="entry name" value="VHL_beta_dom_sf"/>
</dbReference>
<dbReference type="EMBL" id="JBHTMK010000018">
    <property type="protein sequence ID" value="MFD1366482.1"/>
    <property type="molecule type" value="Genomic_DNA"/>
</dbReference>
<dbReference type="Proteomes" id="UP001597183">
    <property type="component" value="Unassembled WGS sequence"/>
</dbReference>
<proteinExistence type="predicted"/>
<reference evidence="4" key="1">
    <citation type="journal article" date="2019" name="Int. J. Syst. Evol. Microbiol.">
        <title>The Global Catalogue of Microorganisms (GCM) 10K type strain sequencing project: providing services to taxonomists for standard genome sequencing and annotation.</title>
        <authorList>
            <consortium name="The Broad Institute Genomics Platform"/>
            <consortium name="The Broad Institute Genome Sequencing Center for Infectious Disease"/>
            <person name="Wu L."/>
            <person name="Ma J."/>
        </authorList>
    </citation>
    <scope>NUCLEOTIDE SEQUENCE [LARGE SCALE GENOMIC DNA]</scope>
    <source>
        <strain evidence="4">CCM 7526</strain>
    </source>
</reference>
<feature type="transmembrane region" description="Helical" evidence="2">
    <location>
        <begin position="49"/>
        <end position="68"/>
    </location>
</feature>
<keyword evidence="2" id="KW-0472">Membrane</keyword>
<evidence type="ECO:0000313" key="4">
    <source>
        <dbReference type="Proteomes" id="UP001597183"/>
    </source>
</evidence>
<sequence>MSEKLPQAYQPPPSAPADASEPSLVPPDDPTPVPDDPAPVAPRRRSRTGLLVAFGLVLLAGAVVWAIARPAPERAPRSTSAPAAAAPAAATTPVQRLDALPGSAERTRRWRFTEGAPTSIYFANDTDQKVTVHRLAGDEERIRYAEIEPGHGYHQDTYAGHIWVIAGPGGEAVAVFQAEETPGLAEIE</sequence>
<feature type="compositionally biased region" description="Low complexity" evidence="1">
    <location>
        <begin position="77"/>
        <end position="93"/>
    </location>
</feature>
<evidence type="ECO:0000256" key="2">
    <source>
        <dbReference type="SAM" id="Phobius"/>
    </source>
</evidence>
<feature type="region of interest" description="Disordered" evidence="1">
    <location>
        <begin position="1"/>
        <end position="42"/>
    </location>
</feature>
<evidence type="ECO:0000313" key="3">
    <source>
        <dbReference type="EMBL" id="MFD1366482.1"/>
    </source>
</evidence>
<accession>A0ABW4A8V0</accession>
<keyword evidence="2" id="KW-1133">Transmembrane helix</keyword>
<comment type="caution">
    <text evidence="3">The sequence shown here is derived from an EMBL/GenBank/DDBJ whole genome shotgun (WGS) entry which is preliminary data.</text>
</comment>
<dbReference type="SUPFAM" id="SSF49468">
    <property type="entry name" value="VHL"/>
    <property type="match status" value="1"/>
</dbReference>
<feature type="compositionally biased region" description="Pro residues" evidence="1">
    <location>
        <begin position="24"/>
        <end position="40"/>
    </location>
</feature>
<dbReference type="Gene3D" id="2.60.40.780">
    <property type="entry name" value="von Hippel-Lindau disease tumour suppressor, beta domain"/>
    <property type="match status" value="1"/>
</dbReference>